<feature type="domain" description="Glycolipid transfer protein" evidence="3">
    <location>
        <begin position="561"/>
        <end position="701"/>
    </location>
</feature>
<dbReference type="EMBL" id="JBJQOH010000008">
    <property type="protein sequence ID" value="KAL3675357.1"/>
    <property type="molecule type" value="Genomic_DNA"/>
</dbReference>
<evidence type="ECO:0000256" key="1">
    <source>
        <dbReference type="ARBA" id="ARBA00022448"/>
    </source>
</evidence>
<keyword evidence="1" id="KW-0813">Transport</keyword>
<gene>
    <name evidence="4" type="ORF">R1sor_025305</name>
</gene>
<keyword evidence="5" id="KW-1185">Reference proteome</keyword>
<name>A0ABD3G9S5_9MARC</name>
<proteinExistence type="predicted"/>
<dbReference type="InterPro" id="IPR014830">
    <property type="entry name" value="Glycolipid_transfer_prot_dom"/>
</dbReference>
<dbReference type="Proteomes" id="UP001633002">
    <property type="component" value="Unassembled WGS sequence"/>
</dbReference>
<dbReference type="InterPro" id="IPR036497">
    <property type="entry name" value="GLTP_sf"/>
</dbReference>
<evidence type="ECO:0000259" key="3">
    <source>
        <dbReference type="Pfam" id="PF08718"/>
    </source>
</evidence>
<dbReference type="Gene3D" id="1.10.3520.10">
    <property type="entry name" value="Glycolipid transfer protein"/>
    <property type="match status" value="1"/>
</dbReference>
<dbReference type="FunFam" id="1.10.3520.10:FF:000001">
    <property type="entry name" value="Pleckstrin domain-containing family A member 8"/>
    <property type="match status" value="1"/>
</dbReference>
<feature type="region of interest" description="Disordered" evidence="2">
    <location>
        <begin position="306"/>
        <end position="331"/>
    </location>
</feature>
<sequence length="738" mass="82317">MTGLCNCGSVTSALSPTRDEEERVVAAQLDADAEADAGGGGGRGRGRGRTTHGEVAAESKSDSAGDAPVAHDPSGRPRRPLRHRLLEDIFSEDAEEEEPEPEEGALPRRQIACCMEFIASFNHSTSVGVVRGRCVMIDDDLVRTVFDVPTGTRTISTCIRSSKLHDWMPIRDEIGKRYLTRFCAIEGWDIMLQVIQMVFYASRRPRTMSGRFLRYLQGRFSGCETPWEDTRLARYNILGLIAESIRRECSFIRTHFQRTQERAPEKMRFAETFIGIPLTLIFLHLEIVTEAECVAGAVVPNGGCSLPGGDDSSSEDGDSTHRVRPRVRPSRLEHGKLTPMKDFRRFYDYRVCTRDVLLVDVEVAHNSPNHPFSAVHPWPFGLGLGTSLADHHAYVMDRLVPWLTEWSVDSSPTPDFVQSQRTRIDGADPIEGLRRFWGRQPSEADRSIIWPSVSRVEGLVLAGLWPAVFDDVILQSREDLIDGRLVCCIEPSSISFFSWIPSLFTAARRLVRVTVNPACRSTGIPSKKQRVLESFAAMAETVFTPALQAMPHVKSPAGDMLTKPFLDVCRLVLPVIDKFGTSMSLVKSDIGGNIDRLDNKYASDPTSYHLLYEVVRKEVAENTAKKSASCTNGLLWLTRAMDFLVELFRNLLANPNWTMHQACTEAYAATLKKWHGWVASAAFAVAMKLVPDRKKFFSLLGDGNLNADIESFISTFSPILQENHNFLKSVGMDDMKAS</sequence>
<organism evidence="4 5">
    <name type="scientific">Riccia sorocarpa</name>
    <dbReference type="NCBI Taxonomy" id="122646"/>
    <lineage>
        <taxon>Eukaryota</taxon>
        <taxon>Viridiplantae</taxon>
        <taxon>Streptophyta</taxon>
        <taxon>Embryophyta</taxon>
        <taxon>Marchantiophyta</taxon>
        <taxon>Marchantiopsida</taxon>
        <taxon>Marchantiidae</taxon>
        <taxon>Marchantiales</taxon>
        <taxon>Ricciaceae</taxon>
        <taxon>Riccia</taxon>
    </lineage>
</organism>
<evidence type="ECO:0000313" key="5">
    <source>
        <dbReference type="Proteomes" id="UP001633002"/>
    </source>
</evidence>
<dbReference type="AlphaFoldDB" id="A0ABD3G9S5"/>
<dbReference type="Pfam" id="PF08718">
    <property type="entry name" value="GLTP"/>
    <property type="match status" value="1"/>
</dbReference>
<dbReference type="PANTHER" id="PTHR10219:SF25">
    <property type="entry name" value="PLECKSTRIN HOMOLOGY DOMAIN-CONTAINING FAMILY A MEMBER 8"/>
    <property type="match status" value="1"/>
</dbReference>
<reference evidence="4 5" key="1">
    <citation type="submission" date="2024-09" db="EMBL/GenBank/DDBJ databases">
        <title>Chromosome-scale assembly of Riccia sorocarpa.</title>
        <authorList>
            <person name="Paukszto L."/>
        </authorList>
    </citation>
    <scope>NUCLEOTIDE SEQUENCE [LARGE SCALE GENOMIC DNA]</scope>
    <source>
        <strain evidence="4">LP-2024</strain>
        <tissue evidence="4">Aerial parts of the thallus</tissue>
    </source>
</reference>
<comment type="caution">
    <text evidence="4">The sequence shown here is derived from an EMBL/GenBank/DDBJ whole genome shotgun (WGS) entry which is preliminary data.</text>
</comment>
<evidence type="ECO:0000313" key="4">
    <source>
        <dbReference type="EMBL" id="KAL3675357.1"/>
    </source>
</evidence>
<dbReference type="SUPFAM" id="SSF110004">
    <property type="entry name" value="Glycolipid transfer protein, GLTP"/>
    <property type="match status" value="1"/>
</dbReference>
<evidence type="ECO:0000256" key="2">
    <source>
        <dbReference type="SAM" id="MobiDB-lite"/>
    </source>
</evidence>
<dbReference type="PANTHER" id="PTHR10219">
    <property type="entry name" value="GLYCOLIPID TRANSFER PROTEIN-RELATED"/>
    <property type="match status" value="1"/>
</dbReference>
<feature type="region of interest" description="Disordered" evidence="2">
    <location>
        <begin position="1"/>
        <end position="82"/>
    </location>
</feature>
<feature type="compositionally biased region" description="Basic and acidic residues" evidence="2">
    <location>
        <begin position="51"/>
        <end position="63"/>
    </location>
</feature>
<accession>A0ABD3G9S5</accession>
<protein>
    <recommendedName>
        <fullName evidence="3">Glycolipid transfer protein domain-containing protein</fullName>
    </recommendedName>
</protein>